<feature type="compositionally biased region" description="Acidic residues" evidence="1">
    <location>
        <begin position="172"/>
        <end position="183"/>
    </location>
</feature>
<feature type="compositionally biased region" description="Low complexity" evidence="1">
    <location>
        <begin position="553"/>
        <end position="567"/>
    </location>
</feature>
<proteinExistence type="predicted"/>
<dbReference type="AlphaFoldDB" id="A0ABD3GA28"/>
<feature type="compositionally biased region" description="Polar residues" evidence="1">
    <location>
        <begin position="839"/>
        <end position="856"/>
    </location>
</feature>
<feature type="region of interest" description="Disordered" evidence="1">
    <location>
        <begin position="152"/>
        <end position="210"/>
    </location>
</feature>
<keyword evidence="3" id="KW-1185">Reference proteome</keyword>
<feature type="compositionally biased region" description="Basic and acidic residues" evidence="1">
    <location>
        <begin position="605"/>
        <end position="614"/>
    </location>
</feature>
<feature type="region of interest" description="Disordered" evidence="1">
    <location>
        <begin position="450"/>
        <end position="665"/>
    </location>
</feature>
<reference evidence="2 3" key="1">
    <citation type="submission" date="2024-09" db="EMBL/GenBank/DDBJ databases">
        <title>Chromosome-scale assembly of Riccia sorocarpa.</title>
        <authorList>
            <person name="Paukszto L."/>
        </authorList>
    </citation>
    <scope>NUCLEOTIDE SEQUENCE [LARGE SCALE GENOMIC DNA]</scope>
    <source>
        <strain evidence="2">LP-2024</strain>
        <tissue evidence="2">Aerial parts of the thallus</tissue>
    </source>
</reference>
<dbReference type="EMBL" id="JBJQOH010000008">
    <property type="protein sequence ID" value="KAL3676008.1"/>
    <property type="molecule type" value="Genomic_DNA"/>
</dbReference>
<feature type="compositionally biased region" description="Polar residues" evidence="1">
    <location>
        <begin position="645"/>
        <end position="660"/>
    </location>
</feature>
<feature type="region of interest" description="Disordered" evidence="1">
    <location>
        <begin position="35"/>
        <end position="59"/>
    </location>
</feature>
<comment type="caution">
    <text evidence="2">The sequence shown here is derived from an EMBL/GenBank/DDBJ whole genome shotgun (WGS) entry which is preliminary data.</text>
</comment>
<evidence type="ECO:0000313" key="2">
    <source>
        <dbReference type="EMBL" id="KAL3676008.1"/>
    </source>
</evidence>
<feature type="region of interest" description="Disordered" evidence="1">
    <location>
        <begin position="810"/>
        <end position="856"/>
    </location>
</feature>
<organism evidence="2 3">
    <name type="scientific">Riccia sorocarpa</name>
    <dbReference type="NCBI Taxonomy" id="122646"/>
    <lineage>
        <taxon>Eukaryota</taxon>
        <taxon>Viridiplantae</taxon>
        <taxon>Streptophyta</taxon>
        <taxon>Embryophyta</taxon>
        <taxon>Marchantiophyta</taxon>
        <taxon>Marchantiopsida</taxon>
        <taxon>Marchantiidae</taxon>
        <taxon>Marchantiales</taxon>
        <taxon>Ricciaceae</taxon>
        <taxon>Riccia</taxon>
    </lineage>
</organism>
<accession>A0ABD3GA28</accession>
<feature type="compositionally biased region" description="Basic and acidic residues" evidence="1">
    <location>
        <begin position="502"/>
        <end position="511"/>
    </location>
</feature>
<evidence type="ECO:0000256" key="1">
    <source>
        <dbReference type="SAM" id="MobiDB-lite"/>
    </source>
</evidence>
<feature type="compositionally biased region" description="Basic and acidic residues" evidence="1">
    <location>
        <begin position="579"/>
        <end position="589"/>
    </location>
</feature>
<feature type="compositionally biased region" description="Polar residues" evidence="1">
    <location>
        <begin position="41"/>
        <end position="52"/>
    </location>
</feature>
<protein>
    <recommendedName>
        <fullName evidence="4">DUF4283 domain-containing protein</fullName>
    </recommendedName>
</protein>
<dbReference type="Proteomes" id="UP001633002">
    <property type="component" value="Unassembled WGS sequence"/>
</dbReference>
<sequence>MASCTAPAGRGAKNVQIARGQTGMIAAVQGTPVAWMGPRPGTSQTLPQNSAKSPPRPPMDYRTAVSPAKLPGINQGLQGSGMLLGSAANYQDALEDMNYGHNAMFSNPGEEYYVGQTQDVANRRNGWGQQNLGLHGQGMMDLEGECFDPQLPTFGRNQSANPTPGPHSMSTLEEDNLQDEEDQTTLPAIPEDRDEELEVEEQESPEREENYLERHKAWVDVLDENLAVNRANPANREASQDFEMDMSELLSAVDDIIETSSHEGAVATDTLFLNTKLFAEGIHQLQRHSLIIHTVDLRVTMSYFEKWAEVTLHQLLGVKVVSMCQLDPFCFHIIMDSAKAKSHIFANSPLKMRAKMVFPLPWDTRFTTKDLKSCVVPVWLELYDVHLGLMTFGLNMLRTIGPIIYAAKNAETQRINIVRGCVLMDLNNPLPEFIPIVVPEAPDRIMKQRIRDNTPPRGNQPAVNPVDLLQQGVDGRSLERRDNTEDFKLVRRRTKPKLQSPEIRKSMKVDNRLGILETGEEEQTMADLGDESVEVRTKPADTSGSMGKGGNPGNASSSSSKYKATNGSRGGENTVFFREVIDLTKGKDKEDEEQETPNRLTGGKHQQEDRDKRLSSVGAITPEESDGRKKLRNGLGGQTAGIPQAGQSTATQNGGNTSTGDLRGRSIRNRVNTVYKNVQVFSLQELKSKEFELENTFRLLADGGKVIVDYKEGGWGGAALIIKPTITVVSSGVRGTGQVAWAKCSMNKGRMQTWHGHHGLQRIHMASHATSLEGISACLHKWRLFVQSGHHTRIHLPKDDDSTHYGIKTKTRQARRGEATQLSESSPSLQSQEIPARSKLSSIMHSSKNSNPAPTTARSIIDETAVNQALEDLRVLRTLVDKLSFAIAQSEERNMQREIHARTTTAE</sequence>
<gene>
    <name evidence="2" type="ORF">R1sor_025956</name>
</gene>
<feature type="compositionally biased region" description="Acidic residues" evidence="1">
    <location>
        <begin position="518"/>
        <end position="532"/>
    </location>
</feature>
<evidence type="ECO:0000313" key="3">
    <source>
        <dbReference type="Proteomes" id="UP001633002"/>
    </source>
</evidence>
<feature type="compositionally biased region" description="Basic and acidic residues" evidence="1">
    <location>
        <begin position="476"/>
        <end position="489"/>
    </location>
</feature>
<evidence type="ECO:0008006" key="4">
    <source>
        <dbReference type="Google" id="ProtNLM"/>
    </source>
</evidence>
<feature type="compositionally biased region" description="Low complexity" evidence="1">
    <location>
        <begin position="821"/>
        <end position="833"/>
    </location>
</feature>
<name>A0ABD3GA28_9MARC</name>
<feature type="compositionally biased region" description="Acidic residues" evidence="1">
    <location>
        <begin position="192"/>
        <end position="203"/>
    </location>
</feature>